<organism evidence="5 6">
    <name type="scientific">Penicillium solitum</name>
    <dbReference type="NCBI Taxonomy" id="60172"/>
    <lineage>
        <taxon>Eukaryota</taxon>
        <taxon>Fungi</taxon>
        <taxon>Dikarya</taxon>
        <taxon>Ascomycota</taxon>
        <taxon>Pezizomycotina</taxon>
        <taxon>Eurotiomycetes</taxon>
        <taxon>Eurotiomycetidae</taxon>
        <taxon>Eurotiales</taxon>
        <taxon>Aspergillaceae</taxon>
        <taxon>Penicillium</taxon>
    </lineage>
</organism>
<feature type="domain" description="3-hydroxyacyl-CoA dehydrogenase NAD binding" evidence="4">
    <location>
        <begin position="11"/>
        <end position="210"/>
    </location>
</feature>
<evidence type="ECO:0000256" key="1">
    <source>
        <dbReference type="ARBA" id="ARBA00023002"/>
    </source>
</evidence>
<dbReference type="GO" id="GO:0070403">
    <property type="term" value="F:NAD+ binding"/>
    <property type="evidence" value="ECO:0007669"/>
    <property type="project" value="InterPro"/>
</dbReference>
<reference evidence="6" key="1">
    <citation type="journal article" date="2017" name="Nat. Microbiol.">
        <title>Global analysis of biosynthetic gene clusters reveals vast potential of secondary metabolite production in Penicillium species.</title>
        <authorList>
            <person name="Nielsen J.C."/>
            <person name="Grijseels S."/>
            <person name="Prigent S."/>
            <person name="Ji B."/>
            <person name="Dainat J."/>
            <person name="Nielsen K.F."/>
            <person name="Frisvad J.C."/>
            <person name="Workman M."/>
            <person name="Nielsen J."/>
        </authorList>
    </citation>
    <scope>NUCLEOTIDE SEQUENCE [LARGE SCALE GENOMIC DNA]</scope>
    <source>
        <strain evidence="6">IBT 29525</strain>
    </source>
</reference>
<dbReference type="PANTHER" id="PTHR48075">
    <property type="entry name" value="3-HYDROXYACYL-COA DEHYDROGENASE FAMILY PROTEIN"/>
    <property type="match status" value="1"/>
</dbReference>
<dbReference type="Gene3D" id="2.120.10.30">
    <property type="entry name" value="TolB, C-terminal domain"/>
    <property type="match status" value="2"/>
</dbReference>
<dbReference type="STRING" id="60172.A0A1V6R147"/>
<dbReference type="InterPro" id="IPR006108">
    <property type="entry name" value="3HC_DH_C"/>
</dbReference>
<feature type="region of interest" description="Disordered" evidence="2">
    <location>
        <begin position="64"/>
        <end position="85"/>
    </location>
</feature>
<evidence type="ECO:0008006" key="7">
    <source>
        <dbReference type="Google" id="ProtNLM"/>
    </source>
</evidence>
<dbReference type="Gene3D" id="1.10.1040.10">
    <property type="entry name" value="N-(1-d-carboxylethyl)-l-norvaline Dehydrogenase, domain 2"/>
    <property type="match status" value="1"/>
</dbReference>
<dbReference type="Pfam" id="PF00725">
    <property type="entry name" value="3HCDH"/>
    <property type="match status" value="1"/>
</dbReference>
<gene>
    <name evidence="5" type="ORF">PENSOL_c023G06749</name>
</gene>
<protein>
    <recommendedName>
        <fullName evidence="7">3-hydroxyacyl-CoA dehydrogenase NAD binding domain-containing protein</fullName>
    </recommendedName>
</protein>
<dbReference type="SUPFAM" id="SSF51735">
    <property type="entry name" value="NAD(P)-binding Rossmann-fold domains"/>
    <property type="match status" value="1"/>
</dbReference>
<dbReference type="EMBL" id="MDYO01000023">
    <property type="protein sequence ID" value="OQD94956.1"/>
    <property type="molecule type" value="Genomic_DNA"/>
</dbReference>
<accession>A0A1V6R147</accession>
<evidence type="ECO:0000259" key="3">
    <source>
        <dbReference type="Pfam" id="PF00725"/>
    </source>
</evidence>
<comment type="caution">
    <text evidence="5">The sequence shown here is derived from an EMBL/GenBank/DDBJ whole genome shotgun (WGS) entry which is preliminary data.</text>
</comment>
<dbReference type="InterPro" id="IPR013328">
    <property type="entry name" value="6PGD_dom2"/>
</dbReference>
<proteinExistence type="predicted"/>
<dbReference type="AlphaFoldDB" id="A0A1V6R147"/>
<dbReference type="Proteomes" id="UP000191612">
    <property type="component" value="Unassembled WGS sequence"/>
</dbReference>
<dbReference type="InterPro" id="IPR036291">
    <property type="entry name" value="NAD(P)-bd_dom_sf"/>
</dbReference>
<keyword evidence="6" id="KW-1185">Reference proteome</keyword>
<dbReference type="InterPro" id="IPR008927">
    <property type="entry name" value="6-PGluconate_DH-like_C_sf"/>
</dbReference>
<keyword evidence="1" id="KW-0560">Oxidoreductase</keyword>
<dbReference type="InterPro" id="IPR006176">
    <property type="entry name" value="3-OHacyl-CoA_DH_NAD-bd"/>
</dbReference>
<dbReference type="InterPro" id="IPR011042">
    <property type="entry name" value="6-blade_b-propeller_TolB-like"/>
</dbReference>
<evidence type="ECO:0000313" key="6">
    <source>
        <dbReference type="Proteomes" id="UP000191612"/>
    </source>
</evidence>
<feature type="domain" description="3-hydroxyacyl-CoA dehydrogenase C-terminal" evidence="3">
    <location>
        <begin position="216"/>
        <end position="310"/>
    </location>
</feature>
<evidence type="ECO:0000256" key="2">
    <source>
        <dbReference type="SAM" id="MobiDB-lite"/>
    </source>
</evidence>
<name>A0A1V6R147_9EURO</name>
<sequence length="563" mass="61962">MGLTPRTNRPVAIIGGGVLGRRIGTAFVAAGYNVHIRDPSQEALQECAEFIDSHKEQFSLMPRISKERGSPAGAAGTSETKTEVTKVGQDANVPFGKYSPFSDIGLAVDNAWLIIEAVPERLDLKTEVLAELDAKAPDDCIIGSNSSSFKSSLLVGKVSAQRRKRTLSVHFCMPPTIRTVELMTCGETESEILLYLKDILGECGLMPVIARRESTGFIFNRLWAAIKREIMQILCDGVSDPSEIDMLWEHMFKNGPLPCQLMDQIGLDTVAFIEDNYVQERGLPTEKTVDWLRKEYINQGRFGKKGDKGGLYPPLEKSTPTRLHSAKDIYLLDVGLGSNSKGITQVHSNGKVLRLDLATQNLTPIVGNQNLPDGIDISPSKQRIFWTNMGHSTATRDGSVWTAKMDGSGISCLIPSGEVHTPKQISAIDSRQQLYFCDREGMGVHRCNYDGSDHTCLVQRCVEPGMSLMDQMTLWCVGIAVDEDRGLMYWTQKGPSKGGRGRIFVAGLDIPAGETAENRSDIKLLFDNLPEPIDIEIDPSTQTLYWTDRGEHPTGCYAGEAFS</sequence>
<evidence type="ECO:0000313" key="5">
    <source>
        <dbReference type="EMBL" id="OQD94956.1"/>
    </source>
</evidence>
<dbReference type="SUPFAM" id="SSF63825">
    <property type="entry name" value="YWTD domain"/>
    <property type="match status" value="1"/>
</dbReference>
<dbReference type="SUPFAM" id="SSF48179">
    <property type="entry name" value="6-phosphogluconate dehydrogenase C-terminal domain-like"/>
    <property type="match status" value="1"/>
</dbReference>
<dbReference type="Gene3D" id="3.40.50.720">
    <property type="entry name" value="NAD(P)-binding Rossmann-like Domain"/>
    <property type="match status" value="1"/>
</dbReference>
<dbReference type="SMART" id="SM00135">
    <property type="entry name" value="LY"/>
    <property type="match status" value="4"/>
</dbReference>
<dbReference type="GO" id="GO:0016616">
    <property type="term" value="F:oxidoreductase activity, acting on the CH-OH group of donors, NAD or NADP as acceptor"/>
    <property type="evidence" value="ECO:0007669"/>
    <property type="project" value="InterPro"/>
</dbReference>
<dbReference type="GO" id="GO:0006631">
    <property type="term" value="P:fatty acid metabolic process"/>
    <property type="evidence" value="ECO:0007669"/>
    <property type="project" value="InterPro"/>
</dbReference>
<dbReference type="PANTHER" id="PTHR48075:SF3">
    <property type="entry name" value="3-HYDROXYACYL-COA DEHYDROGENASE"/>
    <property type="match status" value="1"/>
</dbReference>
<evidence type="ECO:0000259" key="4">
    <source>
        <dbReference type="Pfam" id="PF02737"/>
    </source>
</evidence>
<dbReference type="InterPro" id="IPR000033">
    <property type="entry name" value="LDLR_classB_rpt"/>
</dbReference>
<dbReference type="Pfam" id="PF02737">
    <property type="entry name" value="3HCDH_N"/>
    <property type="match status" value="1"/>
</dbReference>